<accession>A0A314YH46</accession>
<feature type="compositionally biased region" description="Polar residues" evidence="1">
    <location>
        <begin position="107"/>
        <end position="121"/>
    </location>
</feature>
<keyword evidence="4" id="KW-1185">Reference proteome</keyword>
<dbReference type="EMBL" id="PJQY01000928">
    <property type="protein sequence ID" value="PQQ06862.1"/>
    <property type="molecule type" value="Genomic_DNA"/>
</dbReference>
<feature type="domain" description="DUF3741" evidence="2">
    <location>
        <begin position="55"/>
        <end position="99"/>
    </location>
</feature>
<evidence type="ECO:0000313" key="3">
    <source>
        <dbReference type="EMBL" id="PQQ06862.1"/>
    </source>
</evidence>
<dbReference type="AlphaFoldDB" id="A0A314YH46"/>
<dbReference type="InterPro" id="IPR022212">
    <property type="entry name" value="DUF3741"/>
</dbReference>
<comment type="caution">
    <text evidence="3">The sequence shown here is derived from an EMBL/GenBank/DDBJ whole genome shotgun (WGS) entry which is preliminary data.</text>
</comment>
<protein>
    <recommendedName>
        <fullName evidence="2">DUF3741 domain-containing protein</fullName>
    </recommendedName>
</protein>
<dbReference type="PANTHER" id="PTHR47071">
    <property type="entry name" value="PROTEIN TRM32"/>
    <property type="match status" value="1"/>
</dbReference>
<proteinExistence type="predicted"/>
<dbReference type="Proteomes" id="UP000250321">
    <property type="component" value="Unassembled WGS sequence"/>
</dbReference>
<evidence type="ECO:0000259" key="2">
    <source>
        <dbReference type="Pfam" id="PF12552"/>
    </source>
</evidence>
<dbReference type="PANTHER" id="PTHR47071:SF9">
    <property type="entry name" value="TRM32-LIKE PROTEIN (DUF3741)"/>
    <property type="match status" value="1"/>
</dbReference>
<evidence type="ECO:0000256" key="1">
    <source>
        <dbReference type="SAM" id="MobiDB-lite"/>
    </source>
</evidence>
<reference evidence="3 4" key="1">
    <citation type="submission" date="2018-02" db="EMBL/GenBank/DDBJ databases">
        <title>Draft genome of wild Prunus yedoensis var. nudiflora.</title>
        <authorList>
            <person name="Baek S."/>
            <person name="Kim J.-H."/>
            <person name="Choi K."/>
            <person name="Kim G.-B."/>
            <person name="Cho A."/>
            <person name="Jang H."/>
            <person name="Shin C.-H."/>
            <person name="Yu H.-J."/>
            <person name="Mun J.-H."/>
        </authorList>
    </citation>
    <scope>NUCLEOTIDE SEQUENCE [LARGE SCALE GENOMIC DNA]</scope>
    <source>
        <strain evidence="4">cv. Jeju island</strain>
        <tissue evidence="3">Leaf</tissue>
    </source>
</reference>
<gene>
    <name evidence="3" type="ORF">Pyn_32989</name>
</gene>
<evidence type="ECO:0000313" key="4">
    <source>
        <dbReference type="Proteomes" id="UP000250321"/>
    </source>
</evidence>
<organism evidence="3 4">
    <name type="scientific">Prunus yedoensis var. nudiflora</name>
    <dbReference type="NCBI Taxonomy" id="2094558"/>
    <lineage>
        <taxon>Eukaryota</taxon>
        <taxon>Viridiplantae</taxon>
        <taxon>Streptophyta</taxon>
        <taxon>Embryophyta</taxon>
        <taxon>Tracheophyta</taxon>
        <taxon>Spermatophyta</taxon>
        <taxon>Magnoliopsida</taxon>
        <taxon>eudicotyledons</taxon>
        <taxon>Gunneridae</taxon>
        <taxon>Pentapetalae</taxon>
        <taxon>rosids</taxon>
        <taxon>fabids</taxon>
        <taxon>Rosales</taxon>
        <taxon>Rosaceae</taxon>
        <taxon>Amygdaloideae</taxon>
        <taxon>Amygdaleae</taxon>
        <taxon>Prunus</taxon>
    </lineage>
</organism>
<feature type="region of interest" description="Disordered" evidence="1">
    <location>
        <begin position="107"/>
        <end position="142"/>
    </location>
</feature>
<dbReference type="Pfam" id="PF12552">
    <property type="entry name" value="DUF3741"/>
    <property type="match status" value="1"/>
</dbReference>
<sequence>MTSYEVPTSGNNNCGESCPIVLGDHKVHDQVDENQQDHTLIQDKLDDNTMQDMLEQKLIHVKELDADASLHHLKEILEALDIINVNKELLVKILHDPGSPLAQHFHNQQAVSAKTSLSKSESFPGPSDRRGSEPIKLKHSMS</sequence>
<dbReference type="OrthoDB" id="758104at2759"/>
<name>A0A314YH46_PRUYE</name>
<dbReference type="InterPro" id="IPR044257">
    <property type="entry name" value="TRM32-like"/>
</dbReference>
<feature type="compositionally biased region" description="Basic and acidic residues" evidence="1">
    <location>
        <begin position="127"/>
        <end position="136"/>
    </location>
</feature>